<dbReference type="RefSeq" id="WP_143014266.1">
    <property type="nucleotide sequence ID" value="NZ_FNAI01000019.1"/>
</dbReference>
<gene>
    <name evidence="3" type="ORF">SAMN05216464_11974</name>
</gene>
<dbReference type="PANTHER" id="PTHR42767:SF1">
    <property type="entry name" value="ENDO-BETA-1,6-GALACTANASE-LIKE DOMAIN-CONTAINING PROTEIN"/>
    <property type="match status" value="1"/>
</dbReference>
<dbReference type="Gene3D" id="3.20.20.80">
    <property type="entry name" value="Glycosidases"/>
    <property type="match status" value="1"/>
</dbReference>
<name>A0A1G7LSA7_9SPHI</name>
<dbReference type="Proteomes" id="UP000199072">
    <property type="component" value="Unassembled WGS sequence"/>
</dbReference>
<dbReference type="EMBL" id="FNAI01000019">
    <property type="protein sequence ID" value="SDF51860.1"/>
    <property type="molecule type" value="Genomic_DNA"/>
</dbReference>
<organism evidence="3 4">
    <name type="scientific">Mucilaginibacter pineti</name>
    <dbReference type="NCBI Taxonomy" id="1391627"/>
    <lineage>
        <taxon>Bacteria</taxon>
        <taxon>Pseudomonadati</taxon>
        <taxon>Bacteroidota</taxon>
        <taxon>Sphingobacteriia</taxon>
        <taxon>Sphingobacteriales</taxon>
        <taxon>Sphingobacteriaceae</taxon>
        <taxon>Mucilaginibacter</taxon>
    </lineage>
</organism>
<dbReference type="InterPro" id="IPR039743">
    <property type="entry name" value="6GAL/EXGAL"/>
</dbReference>
<dbReference type="PANTHER" id="PTHR42767">
    <property type="entry name" value="ENDO-BETA-1,6-GALACTANASE"/>
    <property type="match status" value="1"/>
</dbReference>
<evidence type="ECO:0000313" key="4">
    <source>
        <dbReference type="Proteomes" id="UP000199072"/>
    </source>
</evidence>
<reference evidence="3 4" key="1">
    <citation type="submission" date="2016-10" db="EMBL/GenBank/DDBJ databases">
        <authorList>
            <person name="de Groot N.N."/>
        </authorList>
    </citation>
    <scope>NUCLEOTIDE SEQUENCE [LARGE SCALE GENOMIC DNA]</scope>
    <source>
        <strain evidence="3 4">47C3B</strain>
    </source>
</reference>
<evidence type="ECO:0000259" key="2">
    <source>
        <dbReference type="Pfam" id="PF14587"/>
    </source>
</evidence>
<dbReference type="OrthoDB" id="9806701at2"/>
<evidence type="ECO:0000313" key="3">
    <source>
        <dbReference type="EMBL" id="SDF51860.1"/>
    </source>
</evidence>
<dbReference type="Pfam" id="PF14587">
    <property type="entry name" value="Glyco_hydr_30_2"/>
    <property type="match status" value="1"/>
</dbReference>
<accession>A0A1G7LSA7</accession>
<evidence type="ECO:0000256" key="1">
    <source>
        <dbReference type="SAM" id="SignalP"/>
    </source>
</evidence>
<dbReference type="STRING" id="1391627.SAMN05216464_11974"/>
<keyword evidence="4" id="KW-1185">Reference proteome</keyword>
<protein>
    <submittedName>
        <fullName evidence="3">O-Glycosyl hydrolase</fullName>
    </submittedName>
</protein>
<dbReference type="InterPro" id="IPR039514">
    <property type="entry name" value="6GAL-like"/>
</dbReference>
<dbReference type="Gene3D" id="2.60.40.1180">
    <property type="entry name" value="Golgi alpha-mannosidase II"/>
    <property type="match status" value="1"/>
</dbReference>
<feature type="signal peptide" evidence="1">
    <location>
        <begin position="1"/>
        <end position="26"/>
    </location>
</feature>
<keyword evidence="3" id="KW-0378">Hydrolase</keyword>
<dbReference type="SUPFAM" id="SSF51445">
    <property type="entry name" value="(Trans)glycosidases"/>
    <property type="match status" value="1"/>
</dbReference>
<keyword evidence="1" id="KW-0732">Signal</keyword>
<dbReference type="GO" id="GO:0004553">
    <property type="term" value="F:hydrolase activity, hydrolyzing O-glycosyl compounds"/>
    <property type="evidence" value="ECO:0007669"/>
    <property type="project" value="InterPro"/>
</dbReference>
<dbReference type="AlphaFoldDB" id="A0A1G7LSA7"/>
<dbReference type="SUPFAM" id="SSF51011">
    <property type="entry name" value="Glycosyl hydrolase domain"/>
    <property type="match status" value="1"/>
</dbReference>
<feature type="chain" id="PRO_5011792645" evidence="1">
    <location>
        <begin position="27"/>
        <end position="511"/>
    </location>
</feature>
<dbReference type="InterPro" id="IPR013780">
    <property type="entry name" value="Glyco_hydro_b"/>
</dbReference>
<feature type="domain" description="Endo-beta-1,6-galactanase-like" evidence="2">
    <location>
        <begin position="30"/>
        <end position="391"/>
    </location>
</feature>
<dbReference type="InterPro" id="IPR017853">
    <property type="entry name" value="GH"/>
</dbReference>
<sequence length="511" mass="55754">MSLSTTLKKTLLIIAPVLFSAASANGQDKTVTVNINLLNTHQTISNFSASDAWACQFVGNWPDEKRNKIADLLFSSATNADGSPRGIALSMWRFNIGAGSTQQGDQGGIKDEWHRTESFLNSDGTYNWQTQTGQLWFLKAAKARGVKEFLGFSNSPPIWFTVNGKGFASNSKTNIAPDKYDAFAAYLARVVKGVEQTTKVKLNYISPVNEPQWAWSDNKQEGSPYNNAEISGLVKTIDKAFVKDNIKSKIIVGEAGSINYLYSGNSQGKGNQVQEFFRPASANYIGDLKSVSKTITAHSYFTTSPMATAVKMRRMLADTVATIPGLSFWQSEYCILGGNAGEIDGGKRDLGIDAALYMAGVIHTDLTAANASAWQWWLAISPYDYKDGLIYVDKNKTDGNYYPSKMLWVLGNYSRFIKPGAIRVDADAATTPELKKPLLVSAFTKGKDVTIVIINQNTDETPVSLNTGNSKITLTKRYTTSQTEELKPGSITGNNITVPARSVVTLIGVVK</sequence>
<proteinExistence type="predicted"/>